<comment type="caution">
    <text evidence="7">Lacks conserved residue(s) required for the propagation of feature annotation.</text>
</comment>
<dbReference type="GO" id="GO:0008360">
    <property type="term" value="P:regulation of cell shape"/>
    <property type="evidence" value="ECO:0007669"/>
    <property type="project" value="UniProtKB-KW"/>
</dbReference>
<evidence type="ECO:0000259" key="9">
    <source>
        <dbReference type="Pfam" id="PF01225"/>
    </source>
</evidence>
<dbReference type="PANTHER" id="PTHR23135">
    <property type="entry name" value="MUR LIGASE FAMILY MEMBER"/>
    <property type="match status" value="1"/>
</dbReference>
<dbReference type="SUPFAM" id="SSF53244">
    <property type="entry name" value="MurD-like peptide ligases, peptide-binding domain"/>
    <property type="match status" value="1"/>
</dbReference>
<dbReference type="InterPro" id="IPR005761">
    <property type="entry name" value="UDP-N-AcMur-Glu-dNH2Pim_ligase"/>
</dbReference>
<name>A0A2S8A751_9FLAO</name>
<evidence type="ECO:0000256" key="5">
    <source>
        <dbReference type="ARBA" id="ARBA00023306"/>
    </source>
</evidence>
<dbReference type="Pfam" id="PF01225">
    <property type="entry name" value="Mur_ligase"/>
    <property type="match status" value="1"/>
</dbReference>
<keyword evidence="7" id="KW-0460">Magnesium</keyword>
<dbReference type="InterPro" id="IPR036615">
    <property type="entry name" value="Mur_ligase_C_dom_sf"/>
</dbReference>
<organism evidence="12 13">
    <name type="scientific">Apibacter adventoris</name>
    <dbReference type="NCBI Taxonomy" id="1679466"/>
    <lineage>
        <taxon>Bacteria</taxon>
        <taxon>Pseudomonadati</taxon>
        <taxon>Bacteroidota</taxon>
        <taxon>Flavobacteriia</taxon>
        <taxon>Flavobacteriales</taxon>
        <taxon>Weeksellaceae</taxon>
        <taxon>Apibacter</taxon>
    </lineage>
</organism>
<dbReference type="Proteomes" id="UP000238042">
    <property type="component" value="Unassembled WGS sequence"/>
</dbReference>
<dbReference type="AlphaFoldDB" id="A0A2S8A751"/>
<keyword evidence="2 7" id="KW-0132">Cell division</keyword>
<feature type="binding site" evidence="7">
    <location>
        <begin position="112"/>
        <end position="118"/>
    </location>
    <ligand>
        <name>ATP</name>
        <dbReference type="ChEBI" id="CHEBI:30616"/>
    </ligand>
</feature>
<dbReference type="GO" id="GO:0005524">
    <property type="term" value="F:ATP binding"/>
    <property type="evidence" value="ECO:0007669"/>
    <property type="project" value="UniProtKB-UniRule"/>
</dbReference>
<evidence type="ECO:0000259" key="11">
    <source>
        <dbReference type="Pfam" id="PF08245"/>
    </source>
</evidence>
<gene>
    <name evidence="7" type="primary">murE</name>
    <name evidence="12" type="ORF">C4S77_10945</name>
</gene>
<dbReference type="NCBIfam" id="NF001126">
    <property type="entry name" value="PRK00139.1-4"/>
    <property type="match status" value="1"/>
</dbReference>
<feature type="modified residue" description="N6-carboxylysine" evidence="7">
    <location>
        <position position="221"/>
    </location>
</feature>
<keyword evidence="5 7" id="KW-0131">Cell cycle</keyword>
<keyword evidence="6 7" id="KW-0961">Cell wall biogenesis/degradation</keyword>
<dbReference type="EMBL" id="PSZM01000046">
    <property type="protein sequence ID" value="PQL90405.1"/>
    <property type="molecule type" value="Genomic_DNA"/>
</dbReference>
<protein>
    <recommendedName>
        <fullName evidence="7">UDP-N-acetylmuramoyl-L-alanyl-D-glutamate--2,6-diaminopimelate ligase</fullName>
        <ecNumber evidence="7">6.3.2.13</ecNumber>
    </recommendedName>
    <alternativeName>
        <fullName evidence="7">Meso-A2pm-adding enzyme</fullName>
    </alternativeName>
    <alternativeName>
        <fullName evidence="7">Meso-diaminopimelate-adding enzyme</fullName>
    </alternativeName>
    <alternativeName>
        <fullName evidence="7">UDP-MurNAc-L-Ala-D-Glu:meso-diaminopimelate ligase</fullName>
    </alternativeName>
    <alternativeName>
        <fullName evidence="7">UDP-MurNAc-tripeptide synthetase</fullName>
    </alternativeName>
    <alternativeName>
        <fullName evidence="7">UDP-N-acetylmuramyl-tripeptide synthetase</fullName>
    </alternativeName>
</protein>
<comment type="subcellular location">
    <subcellularLocation>
        <location evidence="7 8">Cytoplasm</location>
    </subcellularLocation>
</comment>
<feature type="short sequence motif" description="Meso-diaminopimelate recognition motif" evidence="7">
    <location>
        <begin position="403"/>
        <end position="406"/>
    </location>
</feature>
<proteinExistence type="inferred from homology"/>
<dbReference type="GO" id="GO:0005737">
    <property type="term" value="C:cytoplasm"/>
    <property type="evidence" value="ECO:0007669"/>
    <property type="project" value="UniProtKB-SubCell"/>
</dbReference>
<dbReference type="GO" id="GO:0071555">
    <property type="term" value="P:cell wall organization"/>
    <property type="evidence" value="ECO:0007669"/>
    <property type="project" value="UniProtKB-KW"/>
</dbReference>
<feature type="binding site" evidence="7">
    <location>
        <position position="456"/>
    </location>
    <ligand>
        <name>meso-2,6-diaminopimelate</name>
        <dbReference type="ChEBI" id="CHEBI:57791"/>
    </ligand>
</feature>
<feature type="binding site" evidence="7">
    <location>
        <position position="460"/>
    </location>
    <ligand>
        <name>meso-2,6-diaminopimelate</name>
        <dbReference type="ChEBI" id="CHEBI:57791"/>
    </ligand>
</feature>
<dbReference type="GO" id="GO:0051301">
    <property type="term" value="P:cell division"/>
    <property type="evidence" value="ECO:0007669"/>
    <property type="project" value="UniProtKB-KW"/>
</dbReference>
<dbReference type="EC" id="6.3.2.13" evidence="7"/>
<dbReference type="OrthoDB" id="9800958at2"/>
<feature type="binding site" evidence="7">
    <location>
        <position position="187"/>
    </location>
    <ligand>
        <name>UDP-N-acetyl-alpha-D-muramoyl-L-alanyl-D-glutamate</name>
        <dbReference type="ChEBI" id="CHEBI:83900"/>
    </ligand>
</feature>
<keyword evidence="13" id="KW-1185">Reference proteome</keyword>
<evidence type="ECO:0000256" key="6">
    <source>
        <dbReference type="ARBA" id="ARBA00023316"/>
    </source>
</evidence>
<feature type="binding site" evidence="7">
    <location>
        <position position="189"/>
    </location>
    <ligand>
        <name>UDP-N-acetyl-alpha-D-muramoyl-L-alanyl-D-glutamate</name>
        <dbReference type="ChEBI" id="CHEBI:83900"/>
    </ligand>
</feature>
<keyword evidence="7" id="KW-0963">Cytoplasm</keyword>
<keyword evidence="7" id="KW-0067">ATP-binding</keyword>
<feature type="binding site" evidence="7">
    <location>
        <begin position="154"/>
        <end position="155"/>
    </location>
    <ligand>
        <name>UDP-N-acetyl-alpha-D-muramoyl-L-alanyl-D-glutamate</name>
        <dbReference type="ChEBI" id="CHEBI:83900"/>
    </ligand>
</feature>
<comment type="pathway">
    <text evidence="7 8">Cell wall biogenesis; peptidoglycan biosynthesis.</text>
</comment>
<evidence type="ECO:0000313" key="13">
    <source>
        <dbReference type="Proteomes" id="UP000238042"/>
    </source>
</evidence>
<dbReference type="InterPro" id="IPR000713">
    <property type="entry name" value="Mur_ligase_N"/>
</dbReference>
<dbReference type="SUPFAM" id="SSF63418">
    <property type="entry name" value="MurE/MurF N-terminal domain"/>
    <property type="match status" value="1"/>
</dbReference>
<keyword evidence="7 12" id="KW-0436">Ligase</keyword>
<reference evidence="12 13" key="1">
    <citation type="submission" date="2018-02" db="EMBL/GenBank/DDBJ databases">
        <title>Genome sequences of Apibacter spp., gut symbionts of Asian honey bees.</title>
        <authorList>
            <person name="Kwong W.K."/>
            <person name="Steele M.I."/>
            <person name="Moran N.A."/>
        </authorList>
    </citation>
    <scope>NUCLEOTIDE SEQUENCE [LARGE SCALE GENOMIC DNA]</scope>
    <source>
        <strain evidence="13">wkB301</strain>
    </source>
</reference>
<feature type="domain" description="Mur ligase N-terminal catalytic" evidence="9">
    <location>
        <begin position="24"/>
        <end position="98"/>
    </location>
</feature>
<evidence type="ECO:0000256" key="2">
    <source>
        <dbReference type="ARBA" id="ARBA00022618"/>
    </source>
</evidence>
<dbReference type="SUPFAM" id="SSF53623">
    <property type="entry name" value="MurD-like peptide ligases, catalytic domain"/>
    <property type="match status" value="1"/>
</dbReference>
<feature type="binding site" evidence="7">
    <location>
        <position position="379"/>
    </location>
    <ligand>
        <name>meso-2,6-diaminopimelate</name>
        <dbReference type="ChEBI" id="CHEBI:57791"/>
    </ligand>
</feature>
<dbReference type="InterPro" id="IPR013221">
    <property type="entry name" value="Mur_ligase_cen"/>
</dbReference>
<dbReference type="InterPro" id="IPR036565">
    <property type="entry name" value="Mur-like_cat_sf"/>
</dbReference>
<dbReference type="Gene3D" id="3.90.190.20">
    <property type="entry name" value="Mur ligase, C-terminal domain"/>
    <property type="match status" value="1"/>
</dbReference>
<keyword evidence="3 7" id="KW-0133">Cell shape</keyword>
<dbReference type="Pfam" id="PF08245">
    <property type="entry name" value="Mur_ligase_M"/>
    <property type="match status" value="1"/>
</dbReference>
<dbReference type="RefSeq" id="WP_105247580.1">
    <property type="nucleotide sequence ID" value="NZ_PSZM01000046.1"/>
</dbReference>
<keyword evidence="7" id="KW-0547">Nucleotide-binding</keyword>
<feature type="binding site" evidence="7">
    <location>
        <position position="31"/>
    </location>
    <ligand>
        <name>UDP-N-acetyl-alpha-D-muramoyl-L-alanyl-D-glutamate</name>
        <dbReference type="ChEBI" id="CHEBI:83900"/>
    </ligand>
</feature>
<comment type="function">
    <text evidence="7">Catalyzes the addition of meso-diaminopimelic acid to the nucleotide precursor UDP-N-acetylmuramoyl-L-alanyl-D-glutamate (UMAG) in the biosynthesis of bacterial cell-wall peptidoglycan.</text>
</comment>
<keyword evidence="4 7" id="KW-0573">Peptidoglycan synthesis</keyword>
<feature type="domain" description="Mur ligase C-terminal" evidence="10">
    <location>
        <begin position="328"/>
        <end position="458"/>
    </location>
</feature>
<comment type="cofactor">
    <cofactor evidence="7">
        <name>Mg(2+)</name>
        <dbReference type="ChEBI" id="CHEBI:18420"/>
    </cofactor>
</comment>
<feature type="binding site" evidence="7">
    <location>
        <begin position="403"/>
        <end position="406"/>
    </location>
    <ligand>
        <name>meso-2,6-diaminopimelate</name>
        <dbReference type="ChEBI" id="CHEBI:57791"/>
    </ligand>
</feature>
<evidence type="ECO:0000256" key="8">
    <source>
        <dbReference type="RuleBase" id="RU004135"/>
    </source>
</evidence>
<accession>A0A2S8A751</accession>
<dbReference type="InterPro" id="IPR035911">
    <property type="entry name" value="MurE/MurF_N"/>
</dbReference>
<dbReference type="GO" id="GO:0009252">
    <property type="term" value="P:peptidoglycan biosynthetic process"/>
    <property type="evidence" value="ECO:0007669"/>
    <property type="project" value="UniProtKB-UniRule"/>
</dbReference>
<feature type="domain" description="Mur ligase central" evidence="11">
    <location>
        <begin position="110"/>
        <end position="305"/>
    </location>
</feature>
<evidence type="ECO:0000256" key="1">
    <source>
        <dbReference type="ARBA" id="ARBA00005898"/>
    </source>
</evidence>
<dbReference type="NCBIfam" id="TIGR01085">
    <property type="entry name" value="murE"/>
    <property type="match status" value="1"/>
</dbReference>
<evidence type="ECO:0000313" key="12">
    <source>
        <dbReference type="EMBL" id="PQL90405.1"/>
    </source>
</evidence>
<dbReference type="Gene3D" id="3.40.1190.10">
    <property type="entry name" value="Mur-like, catalytic domain"/>
    <property type="match status" value="1"/>
</dbReference>
<comment type="similarity">
    <text evidence="1 7">Belongs to the MurCDEF family. MurE subfamily.</text>
</comment>
<dbReference type="HAMAP" id="MF_00208">
    <property type="entry name" value="MurE"/>
    <property type="match status" value="1"/>
</dbReference>
<feature type="binding site" evidence="7">
    <location>
        <position position="181"/>
    </location>
    <ligand>
        <name>UDP-N-acetyl-alpha-D-muramoyl-L-alanyl-D-glutamate</name>
        <dbReference type="ChEBI" id="CHEBI:83900"/>
    </ligand>
</feature>
<evidence type="ECO:0000259" key="10">
    <source>
        <dbReference type="Pfam" id="PF02875"/>
    </source>
</evidence>
<evidence type="ECO:0000256" key="7">
    <source>
        <dbReference type="HAMAP-Rule" id="MF_00208"/>
    </source>
</evidence>
<comment type="caution">
    <text evidence="12">The sequence shown here is derived from an EMBL/GenBank/DDBJ whole genome shotgun (WGS) entry which is preliminary data.</text>
</comment>
<dbReference type="GO" id="GO:0000287">
    <property type="term" value="F:magnesium ion binding"/>
    <property type="evidence" value="ECO:0007669"/>
    <property type="project" value="UniProtKB-UniRule"/>
</dbReference>
<dbReference type="UniPathway" id="UPA00219"/>
<comment type="catalytic activity">
    <reaction evidence="7">
        <text>UDP-N-acetyl-alpha-D-muramoyl-L-alanyl-D-glutamate + meso-2,6-diaminopimelate + ATP = UDP-N-acetyl-alpha-D-muramoyl-L-alanyl-gamma-D-glutamyl-meso-2,6-diaminopimelate + ADP + phosphate + H(+)</text>
        <dbReference type="Rhea" id="RHEA:23676"/>
        <dbReference type="ChEBI" id="CHEBI:15378"/>
        <dbReference type="ChEBI" id="CHEBI:30616"/>
        <dbReference type="ChEBI" id="CHEBI:43474"/>
        <dbReference type="ChEBI" id="CHEBI:57791"/>
        <dbReference type="ChEBI" id="CHEBI:83900"/>
        <dbReference type="ChEBI" id="CHEBI:83905"/>
        <dbReference type="ChEBI" id="CHEBI:456216"/>
        <dbReference type="EC" id="6.3.2.13"/>
    </reaction>
</comment>
<evidence type="ECO:0000256" key="4">
    <source>
        <dbReference type="ARBA" id="ARBA00022984"/>
    </source>
</evidence>
<sequence length="486" mass="54517">MKILSDLLYKVAIEKVIGNVKTSVNNISFDSRKIEHKDIFFAIKGYDLDGHKYISTAIENGATVIICEDIPSEIKENITYIKVSNTSIALGITASNFYENPSEKIELIGITGTNGKTTTTTLLYNLFTQLGFKCALLSTIENKIANQTLNSNHTTPDPITINKILALAVENNCKYAFMEVSSHGIHQNRLAGLNFKIGAFTNITHDHLDYHKTFANYIAAKKKFFDELPKNAIAITNIDDKNGWVMLQNTKAKKITYSLKSNSDFKGKIIENRLDGMLLQFNGNEFWTSLSGKFNAYNELLAYTIAIELGFSSIEALTAISKLQRVKGRFETYISKQNIYIIVDYAHTPDALKNIIEAINQTRTRNEQLITIFGCGGHRDKSKRPEMGNIATQLSDFTIITSDNPRDEVPDEIIKEIEAGVQAQNTNKYISITDRKQAIKTAIKIAKTKDIILIAGKGHENYQEINGEKFPFDDMTIAQELLKNIN</sequence>
<dbReference type="InterPro" id="IPR004101">
    <property type="entry name" value="Mur_ligase_C"/>
</dbReference>
<evidence type="ECO:0000256" key="3">
    <source>
        <dbReference type="ARBA" id="ARBA00022960"/>
    </source>
</evidence>
<comment type="PTM">
    <text evidence="7">Carboxylation is probably crucial for Mg(2+) binding and, consequently, for the gamma-phosphate positioning of ATP.</text>
</comment>
<dbReference type="Gene3D" id="3.40.1390.10">
    <property type="entry name" value="MurE/MurF, N-terminal domain"/>
    <property type="match status" value="1"/>
</dbReference>
<dbReference type="GO" id="GO:0008765">
    <property type="term" value="F:UDP-N-acetylmuramoylalanyl-D-glutamate-2,6-diaminopimelate ligase activity"/>
    <property type="evidence" value="ECO:0007669"/>
    <property type="project" value="UniProtKB-UniRule"/>
</dbReference>
<dbReference type="Pfam" id="PF02875">
    <property type="entry name" value="Mur_ligase_C"/>
    <property type="match status" value="1"/>
</dbReference>
<dbReference type="PANTHER" id="PTHR23135:SF4">
    <property type="entry name" value="UDP-N-ACETYLMURAMOYL-L-ALANYL-D-GLUTAMATE--2,6-DIAMINOPIMELATE LIGASE MURE HOMOLOG, CHLOROPLASTIC"/>
    <property type="match status" value="1"/>
</dbReference>